<organism evidence="5 6">
    <name type="scientific">Methylophaga lonarensis MPL</name>
    <dbReference type="NCBI Taxonomy" id="1286106"/>
    <lineage>
        <taxon>Bacteria</taxon>
        <taxon>Pseudomonadati</taxon>
        <taxon>Pseudomonadota</taxon>
        <taxon>Gammaproteobacteria</taxon>
        <taxon>Thiotrichales</taxon>
        <taxon>Piscirickettsiaceae</taxon>
        <taxon>Methylophaga</taxon>
    </lineage>
</organism>
<dbReference type="InterPro" id="IPR020806">
    <property type="entry name" value="PKS_PP-bd"/>
</dbReference>
<dbReference type="Pfam" id="PF00975">
    <property type="entry name" value="Thioesterase"/>
    <property type="match status" value="1"/>
</dbReference>
<evidence type="ECO:0000259" key="4">
    <source>
        <dbReference type="PROSITE" id="PS50075"/>
    </source>
</evidence>
<evidence type="ECO:0000256" key="2">
    <source>
        <dbReference type="ARBA" id="ARBA00022450"/>
    </source>
</evidence>
<dbReference type="Gene3D" id="3.40.50.12780">
    <property type="entry name" value="N-terminal domain of ligase-like"/>
    <property type="match status" value="1"/>
</dbReference>
<sequence>MMNNRAVTGVVSTNSIAYVDAIFDSYARDEIVVLLRDKDDERIELLGVDKVIQSEQKFGWHARKLDFRNDDALAQIAFTSGTEGEPKGVKLTHRALSDVVSRLNAVMEVDSGIREYVGIPANFSFGFGRFRAVSAIGGRAFLPEQGFNPFEIKQMLLAEEINAISAVPSLWRSLLKNSDMYGDECENVKWIEIGSQYMSQAEKEALKRLFPKAVIVQHYGLTEASRSSFLRIDQTEGALLESVGKAWGETEFKISSAGNICIRGPHVARELIKNGETVSNVDQDDWFHTSDLGRLENGYLYFDGRADDQINVGGIKLSPDSLERKIREQLKIKDGICVSALPDEHLGHVVLVAVLPEHEKNIRDITEYTTEILKSAGVMNPNALKVDSIDKFPLTATNKVQRKQLAKSFLALAKNSSKNTIYVAPTNDVEIALVSIWEKLLKRSPVGVDDNFFDLGGDSLLAVMATLEISNVTGQKLDVGQLFANPTIKKIADIIVNGTISPVSSVVELQAAGDKTPLYCIFGINLYQHLADCFKEDTPVYGVYVSEEQRLLNSDSKTVSSGLAVKLAEQYTDTIIRHNEHGPIQLAGISFGGVVAIEVARLLEQQGRTVEVVFVLDSILREGVILSTRKKVQRMLRELSDELTIKLNRFNILKTADKDLIDKQRKIIFRKAMESLRKKQSSYDGKVVLIKASDQSSWGPGVTFLDDYGWGRYLTDVRAIHTLETDHLGMLDENNVRNLALVLKQYM</sequence>
<keyword evidence="3" id="KW-0597">Phosphoprotein</keyword>
<dbReference type="PANTHER" id="PTHR43767">
    <property type="entry name" value="LONG-CHAIN-FATTY-ACID--COA LIGASE"/>
    <property type="match status" value="1"/>
</dbReference>
<dbReference type="CDD" id="cd04433">
    <property type="entry name" value="AFD_class_I"/>
    <property type="match status" value="1"/>
</dbReference>
<dbReference type="OrthoDB" id="9803968at2"/>
<protein>
    <submittedName>
        <fullName evidence="5">RfbL protein</fullName>
    </submittedName>
</protein>
<proteinExistence type="predicted"/>
<dbReference type="RefSeq" id="WP_009725097.1">
    <property type="nucleotide sequence ID" value="NZ_APHR01000001.1"/>
</dbReference>
<name>M7PKG4_9GAMM</name>
<comment type="cofactor">
    <cofactor evidence="1">
        <name>pantetheine 4'-phosphate</name>
        <dbReference type="ChEBI" id="CHEBI:47942"/>
    </cofactor>
</comment>
<evidence type="ECO:0000313" key="5">
    <source>
        <dbReference type="EMBL" id="EMR14355.1"/>
    </source>
</evidence>
<dbReference type="InterPro" id="IPR001031">
    <property type="entry name" value="Thioesterase"/>
</dbReference>
<dbReference type="GO" id="GO:0031177">
    <property type="term" value="F:phosphopantetheine binding"/>
    <property type="evidence" value="ECO:0007669"/>
    <property type="project" value="InterPro"/>
</dbReference>
<dbReference type="STRING" id="1286106.MPL1_00115"/>
<dbReference type="Gene3D" id="1.10.1200.10">
    <property type="entry name" value="ACP-like"/>
    <property type="match status" value="1"/>
</dbReference>
<keyword evidence="2" id="KW-0596">Phosphopantetheine</keyword>
<feature type="domain" description="Carrier" evidence="4">
    <location>
        <begin position="424"/>
        <end position="499"/>
    </location>
</feature>
<dbReference type="SUPFAM" id="SSF56801">
    <property type="entry name" value="Acetyl-CoA synthetase-like"/>
    <property type="match status" value="1"/>
</dbReference>
<dbReference type="Proteomes" id="UP000012019">
    <property type="component" value="Unassembled WGS sequence"/>
</dbReference>
<dbReference type="Gene3D" id="3.40.50.1820">
    <property type="entry name" value="alpha/beta hydrolase"/>
    <property type="match status" value="1"/>
</dbReference>
<evidence type="ECO:0000313" key="6">
    <source>
        <dbReference type="Proteomes" id="UP000012019"/>
    </source>
</evidence>
<dbReference type="InterPro" id="IPR029058">
    <property type="entry name" value="AB_hydrolase_fold"/>
</dbReference>
<dbReference type="eggNOG" id="COG0318">
    <property type="taxonomic scope" value="Bacteria"/>
</dbReference>
<dbReference type="SMART" id="SM00823">
    <property type="entry name" value="PKS_PP"/>
    <property type="match status" value="1"/>
</dbReference>
<dbReference type="Pfam" id="PF00550">
    <property type="entry name" value="PP-binding"/>
    <property type="match status" value="1"/>
</dbReference>
<dbReference type="InterPro" id="IPR042099">
    <property type="entry name" value="ANL_N_sf"/>
</dbReference>
<dbReference type="EMBL" id="APHR01000001">
    <property type="protein sequence ID" value="EMR14355.1"/>
    <property type="molecule type" value="Genomic_DNA"/>
</dbReference>
<dbReference type="InterPro" id="IPR009081">
    <property type="entry name" value="PP-bd_ACP"/>
</dbReference>
<evidence type="ECO:0000256" key="1">
    <source>
        <dbReference type="ARBA" id="ARBA00001957"/>
    </source>
</evidence>
<accession>M7PKG4</accession>
<comment type="caution">
    <text evidence="5">The sequence shown here is derived from an EMBL/GenBank/DDBJ whole genome shotgun (WGS) entry which is preliminary data.</text>
</comment>
<dbReference type="InterPro" id="IPR050237">
    <property type="entry name" value="ATP-dep_AMP-bd_enzyme"/>
</dbReference>
<dbReference type="InterPro" id="IPR045851">
    <property type="entry name" value="AMP-bd_C_sf"/>
</dbReference>
<reference evidence="5 6" key="1">
    <citation type="journal article" date="2013" name="Genome Announc.">
        <title>Draft Genome Sequence of Methylophaga lonarensis MPLT, a Haloalkaliphilic (Non-Methane-Utilizing) Methylotroph.</title>
        <authorList>
            <person name="Shetty S.A."/>
            <person name="Marathe N.P."/>
            <person name="Munot H."/>
            <person name="Antony C.P."/>
            <person name="Dhotre D.P."/>
            <person name="Murrell J.C."/>
            <person name="Shouche Y.S."/>
        </authorList>
    </citation>
    <scope>NUCLEOTIDE SEQUENCE [LARGE SCALE GENOMIC DNA]</scope>
    <source>
        <strain evidence="5 6">MPL</strain>
    </source>
</reference>
<dbReference type="InterPro" id="IPR020845">
    <property type="entry name" value="AMP-binding_CS"/>
</dbReference>
<dbReference type="PROSITE" id="PS50075">
    <property type="entry name" value="CARRIER"/>
    <property type="match status" value="1"/>
</dbReference>
<dbReference type="SUPFAM" id="SSF53474">
    <property type="entry name" value="alpha/beta-Hydrolases"/>
    <property type="match status" value="1"/>
</dbReference>
<dbReference type="PROSITE" id="PS00455">
    <property type="entry name" value="AMP_BINDING"/>
    <property type="match status" value="1"/>
</dbReference>
<dbReference type="Gene3D" id="3.30.300.30">
    <property type="match status" value="1"/>
</dbReference>
<dbReference type="PATRIC" id="fig|1286106.3.peg.23"/>
<dbReference type="PANTHER" id="PTHR43767:SF10">
    <property type="entry name" value="SURFACTIN SYNTHASE SUBUNIT 1"/>
    <property type="match status" value="1"/>
</dbReference>
<dbReference type="SUPFAM" id="SSF47336">
    <property type="entry name" value="ACP-like"/>
    <property type="match status" value="1"/>
</dbReference>
<dbReference type="InterPro" id="IPR000873">
    <property type="entry name" value="AMP-dep_synth/lig_dom"/>
</dbReference>
<keyword evidence="6" id="KW-1185">Reference proteome</keyword>
<gene>
    <name evidence="5" type="ORF">MPL1_00115</name>
</gene>
<dbReference type="AlphaFoldDB" id="M7PKG4"/>
<dbReference type="InterPro" id="IPR036736">
    <property type="entry name" value="ACP-like_sf"/>
</dbReference>
<dbReference type="Pfam" id="PF00501">
    <property type="entry name" value="AMP-binding"/>
    <property type="match status" value="1"/>
</dbReference>
<dbReference type="FunFam" id="1.10.1200.10:FF:000005">
    <property type="entry name" value="Nonribosomal peptide synthetase 1"/>
    <property type="match status" value="1"/>
</dbReference>
<evidence type="ECO:0000256" key="3">
    <source>
        <dbReference type="ARBA" id="ARBA00022553"/>
    </source>
</evidence>